<accession>A0AAE5AWS6</accession>
<gene>
    <name evidence="1" type="ORF">GOZ95_19740</name>
</gene>
<dbReference type="Proteomes" id="UP000436692">
    <property type="component" value="Unassembled WGS sequence"/>
</dbReference>
<protein>
    <submittedName>
        <fullName evidence="1">Uncharacterized protein</fullName>
    </submittedName>
</protein>
<reference evidence="1 2" key="1">
    <citation type="submission" date="2019-12" db="EMBL/GenBank/DDBJ databases">
        <title>Whole-genome sequencing of Allorhizobium vitis.</title>
        <authorList>
            <person name="Gan H.M."/>
            <person name="Szegedi E."/>
            <person name="Burr T."/>
            <person name="Savka M.A."/>
        </authorList>
    </citation>
    <scope>NUCLEOTIDE SEQUENCE [LARGE SCALE GENOMIC DNA]</scope>
    <source>
        <strain evidence="1 2">CG989</strain>
    </source>
</reference>
<dbReference type="RefSeq" id="WP_156548580.1">
    <property type="nucleotide sequence ID" value="NZ_JABAEJ010000006.1"/>
</dbReference>
<organism evidence="1 2">
    <name type="scientific">Agrobacterium vitis</name>
    <name type="common">Rhizobium vitis</name>
    <dbReference type="NCBI Taxonomy" id="373"/>
    <lineage>
        <taxon>Bacteria</taxon>
        <taxon>Pseudomonadati</taxon>
        <taxon>Pseudomonadota</taxon>
        <taxon>Alphaproteobacteria</taxon>
        <taxon>Hyphomicrobiales</taxon>
        <taxon>Rhizobiaceae</taxon>
        <taxon>Rhizobium/Agrobacterium group</taxon>
        <taxon>Agrobacterium</taxon>
    </lineage>
</organism>
<dbReference type="AlphaFoldDB" id="A0AAE5AWS6"/>
<comment type="caution">
    <text evidence="1">The sequence shown here is derived from an EMBL/GenBank/DDBJ whole genome shotgun (WGS) entry which is preliminary data.</text>
</comment>
<proteinExistence type="predicted"/>
<evidence type="ECO:0000313" key="2">
    <source>
        <dbReference type="Proteomes" id="UP000436692"/>
    </source>
</evidence>
<name>A0AAE5AWS6_AGRVI</name>
<dbReference type="EMBL" id="WPHM01000011">
    <property type="protein sequence ID" value="MUZ59678.1"/>
    <property type="molecule type" value="Genomic_DNA"/>
</dbReference>
<evidence type="ECO:0000313" key="1">
    <source>
        <dbReference type="EMBL" id="MUZ59678.1"/>
    </source>
</evidence>
<sequence length="70" mass="7828">MKDQCVTVEFPTGNRINEELLAEISAWLSENRDQCGVRIIPTLKEKFGLGNLEAIEAAKRAHALQYGRAL</sequence>